<dbReference type="Proteomes" id="UP001225378">
    <property type="component" value="Chromosome"/>
</dbReference>
<evidence type="ECO:0000313" key="2">
    <source>
        <dbReference type="EMBL" id="XBS22031.1"/>
    </source>
</evidence>
<reference evidence="2 3" key="1">
    <citation type="journal article" date="2024" name="Microbiology">
        <title>Methylomarinum rosea sp. nov., a novel halophilic methanotrophic bacterium from the hypersaline Lake Elton.</title>
        <authorList>
            <person name="Suleimanov R.Z."/>
            <person name="Oshkin I.Y."/>
            <person name="Danilova O.V."/>
            <person name="Suzina N.E."/>
            <person name="Dedysh S.N."/>
        </authorList>
    </citation>
    <scope>NUCLEOTIDE SEQUENCE [LARGE SCALE GENOMIC DNA]</scope>
    <source>
        <strain evidence="2 3">Ch1-1</strain>
    </source>
</reference>
<dbReference type="InterPro" id="IPR004942">
    <property type="entry name" value="Roadblock/LAMTOR2_dom"/>
</dbReference>
<proteinExistence type="predicted"/>
<dbReference type="AlphaFoldDB" id="A0AAU7NZK5"/>
<dbReference type="Pfam" id="PF03259">
    <property type="entry name" value="Robl_LC7"/>
    <property type="match status" value="1"/>
</dbReference>
<protein>
    <submittedName>
        <fullName evidence="2">Roadblock/LC7 domain-containing protein</fullName>
    </submittedName>
</protein>
<organism evidence="2 3">
    <name type="scientific">Methylomarinum roseum</name>
    <dbReference type="NCBI Taxonomy" id="3067653"/>
    <lineage>
        <taxon>Bacteria</taxon>
        <taxon>Pseudomonadati</taxon>
        <taxon>Pseudomonadota</taxon>
        <taxon>Gammaproteobacteria</taxon>
        <taxon>Methylococcales</taxon>
        <taxon>Methylococcaceae</taxon>
        <taxon>Methylomarinum</taxon>
    </lineage>
</organism>
<evidence type="ECO:0000313" key="3">
    <source>
        <dbReference type="Proteomes" id="UP001225378"/>
    </source>
</evidence>
<keyword evidence="3" id="KW-1185">Reference proteome</keyword>
<evidence type="ECO:0000259" key="1">
    <source>
        <dbReference type="Pfam" id="PF03259"/>
    </source>
</evidence>
<dbReference type="EMBL" id="CP157743">
    <property type="protein sequence ID" value="XBS22031.1"/>
    <property type="molecule type" value="Genomic_DNA"/>
</dbReference>
<dbReference type="SUPFAM" id="SSF103196">
    <property type="entry name" value="Roadblock/LC7 domain"/>
    <property type="match status" value="1"/>
</dbReference>
<name>A0AAU7NZK5_9GAMM</name>
<dbReference type="Gene3D" id="3.30.450.30">
    <property type="entry name" value="Dynein light chain 2a, cytoplasmic"/>
    <property type="match status" value="1"/>
</dbReference>
<dbReference type="RefSeq" id="WP_305908998.1">
    <property type="nucleotide sequence ID" value="NZ_CP157743.1"/>
</dbReference>
<dbReference type="KEGG" id="mech:Q9L42_007875"/>
<feature type="domain" description="Roadblock/LAMTOR2" evidence="1">
    <location>
        <begin position="22"/>
        <end position="96"/>
    </location>
</feature>
<accession>A0AAU7NZK5</accession>
<sequence>MNEKKLTSLLNHLNCSHRDIEIEASEIVTTDGVSKAAALPDDCNEDRVGPLCAGVFCFARGVAKAFGMGEVEQIILTAGKSSALINLTDEQTLLAMKIKSHNDIERLSQAGKCVTEEIGHAMA</sequence>
<gene>
    <name evidence="2" type="ORF">Q9L42_007875</name>
</gene>